<dbReference type="GO" id="GO:0005829">
    <property type="term" value="C:cytosol"/>
    <property type="evidence" value="ECO:0007669"/>
    <property type="project" value="TreeGrafter"/>
</dbReference>
<dbReference type="Pfam" id="PF00293">
    <property type="entry name" value="NUDIX"/>
    <property type="match status" value="1"/>
</dbReference>
<dbReference type="PANTHER" id="PTHR16099">
    <property type="entry name" value="8-OXO-DGTP DIPHOSPHATES NUDT15"/>
    <property type="match status" value="1"/>
</dbReference>
<dbReference type="InterPro" id="IPR000086">
    <property type="entry name" value="NUDIX_hydrolase_dom"/>
</dbReference>
<comment type="caution">
    <text evidence="4">The sequence shown here is derived from an EMBL/GenBank/DDBJ whole genome shotgun (WGS) entry which is preliminary data.</text>
</comment>
<dbReference type="CDD" id="cd04678">
    <property type="entry name" value="NUDIX_MTH2_Nudt15"/>
    <property type="match status" value="1"/>
</dbReference>
<dbReference type="InterPro" id="IPR020476">
    <property type="entry name" value="Nudix_hydrolase"/>
</dbReference>
<protein>
    <recommendedName>
        <fullName evidence="3">Nudix hydrolase domain-containing protein</fullName>
    </recommendedName>
</protein>
<dbReference type="InterPro" id="IPR020084">
    <property type="entry name" value="NUDIX_hydrolase_CS"/>
</dbReference>
<evidence type="ECO:0000256" key="1">
    <source>
        <dbReference type="ARBA" id="ARBA00022801"/>
    </source>
</evidence>
<accession>A0AAN6G2L2</accession>
<dbReference type="InterPro" id="IPR015797">
    <property type="entry name" value="NUDIX_hydrolase-like_dom_sf"/>
</dbReference>
<name>A0AAN6G2L2_9PEZI</name>
<reference evidence="4" key="1">
    <citation type="submission" date="2021-12" db="EMBL/GenBank/DDBJ databases">
        <title>Black yeast isolated from Biological Soil Crust.</title>
        <authorList>
            <person name="Kurbessoian T."/>
        </authorList>
    </citation>
    <scope>NUCLEOTIDE SEQUENCE</scope>
    <source>
        <strain evidence="4">CCFEE 5208</strain>
    </source>
</reference>
<dbReference type="GO" id="GO:0035539">
    <property type="term" value="F:8-oxo-7,8-dihydrodeoxyguanosine triphosphate pyrophosphatase activity"/>
    <property type="evidence" value="ECO:0007669"/>
    <property type="project" value="TreeGrafter"/>
</dbReference>
<dbReference type="SUPFAM" id="SSF55811">
    <property type="entry name" value="Nudix"/>
    <property type="match status" value="1"/>
</dbReference>
<dbReference type="PROSITE" id="PS51462">
    <property type="entry name" value="NUDIX"/>
    <property type="match status" value="1"/>
</dbReference>
<dbReference type="EMBL" id="JASUXU010000002">
    <property type="protein sequence ID" value="KAK0328003.1"/>
    <property type="molecule type" value="Genomic_DNA"/>
</dbReference>
<sequence>MASEPRVGVAVFVFQNTQDGHFVVGRRKGSHGAGTTAVNPHLSSVLTFIGTYALPGGHLDFGESFEQCAAREVKEETGLDVQDVRFLTATNTVFGDTGKHYVTIFMTAMVVANLDGSVAEPQALKHTFDAIKLNGDLLNFSQKASRTRQVRRLVLVHFRRATQDAGAEQEALRATS</sequence>
<evidence type="ECO:0000256" key="2">
    <source>
        <dbReference type="RuleBase" id="RU003476"/>
    </source>
</evidence>
<evidence type="ECO:0000259" key="3">
    <source>
        <dbReference type="PROSITE" id="PS51462"/>
    </source>
</evidence>
<dbReference type="AlphaFoldDB" id="A0AAN6G2L2"/>
<evidence type="ECO:0000313" key="4">
    <source>
        <dbReference type="EMBL" id="KAK0328003.1"/>
    </source>
</evidence>
<evidence type="ECO:0000313" key="5">
    <source>
        <dbReference type="Proteomes" id="UP001168146"/>
    </source>
</evidence>
<dbReference type="PRINTS" id="PR00502">
    <property type="entry name" value="NUDIXFAMILY"/>
</dbReference>
<organism evidence="4 5">
    <name type="scientific">Friedmanniomyces endolithicus</name>
    <dbReference type="NCBI Taxonomy" id="329885"/>
    <lineage>
        <taxon>Eukaryota</taxon>
        <taxon>Fungi</taxon>
        <taxon>Dikarya</taxon>
        <taxon>Ascomycota</taxon>
        <taxon>Pezizomycotina</taxon>
        <taxon>Dothideomycetes</taxon>
        <taxon>Dothideomycetidae</taxon>
        <taxon>Mycosphaerellales</taxon>
        <taxon>Teratosphaeriaceae</taxon>
        <taxon>Friedmanniomyces</taxon>
    </lineage>
</organism>
<proteinExistence type="inferred from homology"/>
<comment type="similarity">
    <text evidence="2">Belongs to the Nudix hydrolase family.</text>
</comment>
<feature type="domain" description="Nudix hydrolase" evidence="3">
    <location>
        <begin position="4"/>
        <end position="156"/>
    </location>
</feature>
<dbReference type="PANTHER" id="PTHR16099:SF5">
    <property type="entry name" value="NUCLEOTIDE TRIPHOSPHATE DIPHOSPHATASE NUDT15"/>
    <property type="match status" value="1"/>
</dbReference>
<gene>
    <name evidence="4" type="ORF">LTR82_001522</name>
</gene>
<dbReference type="GO" id="GO:0006203">
    <property type="term" value="P:dGTP catabolic process"/>
    <property type="evidence" value="ECO:0007669"/>
    <property type="project" value="TreeGrafter"/>
</dbReference>
<dbReference type="Proteomes" id="UP001168146">
    <property type="component" value="Unassembled WGS sequence"/>
</dbReference>
<dbReference type="Gene3D" id="3.90.79.10">
    <property type="entry name" value="Nucleoside Triphosphate Pyrophosphohydrolase"/>
    <property type="match status" value="1"/>
</dbReference>
<keyword evidence="1 2" id="KW-0378">Hydrolase</keyword>
<dbReference type="PROSITE" id="PS00893">
    <property type="entry name" value="NUDIX_BOX"/>
    <property type="match status" value="1"/>
</dbReference>